<proteinExistence type="predicted"/>
<keyword evidence="3" id="KW-1185">Reference proteome</keyword>
<keyword evidence="1" id="KW-0472">Membrane</keyword>
<dbReference type="RefSeq" id="WP_281044943.1">
    <property type="nucleotide sequence ID" value="NZ_JARYGZ010000001.1"/>
</dbReference>
<accession>A0ABT6N4G8</accession>
<organism evidence="2 3">
    <name type="scientific">Sphingomonas oryzagri</name>
    <dbReference type="NCBI Taxonomy" id="3042314"/>
    <lineage>
        <taxon>Bacteria</taxon>
        <taxon>Pseudomonadati</taxon>
        <taxon>Pseudomonadota</taxon>
        <taxon>Alphaproteobacteria</taxon>
        <taxon>Sphingomonadales</taxon>
        <taxon>Sphingomonadaceae</taxon>
        <taxon>Sphingomonas</taxon>
    </lineage>
</organism>
<sequence>MSDQPRSLPPSRSAAQGGVGVIFVTGAFAIVTAAAVLLLARSYGFRMEPIDWVLLGFVLVLTIGGGIALIRFVRANPQGIGEARFDTRNRDKD</sequence>
<evidence type="ECO:0000313" key="3">
    <source>
        <dbReference type="Proteomes" id="UP001160625"/>
    </source>
</evidence>
<gene>
    <name evidence="2" type="ORF">QGN17_13225</name>
</gene>
<feature type="transmembrane region" description="Helical" evidence="1">
    <location>
        <begin position="52"/>
        <end position="73"/>
    </location>
</feature>
<reference evidence="2" key="1">
    <citation type="submission" date="2023-04" db="EMBL/GenBank/DDBJ databases">
        <title>Sphingomonas sp. MAHUQ-71 isolated from rice field.</title>
        <authorList>
            <person name="Huq M.A."/>
        </authorList>
    </citation>
    <scope>NUCLEOTIDE SEQUENCE</scope>
    <source>
        <strain evidence="2">MAHUQ-71</strain>
    </source>
</reference>
<evidence type="ECO:0000256" key="1">
    <source>
        <dbReference type="SAM" id="Phobius"/>
    </source>
</evidence>
<name>A0ABT6N4G8_9SPHN</name>
<keyword evidence="1" id="KW-0812">Transmembrane</keyword>
<evidence type="ECO:0000313" key="2">
    <source>
        <dbReference type="EMBL" id="MDH7639693.1"/>
    </source>
</evidence>
<keyword evidence="1" id="KW-1133">Transmembrane helix</keyword>
<protein>
    <submittedName>
        <fullName evidence="2">Uncharacterized protein</fullName>
    </submittedName>
</protein>
<dbReference type="EMBL" id="JARYGZ010000001">
    <property type="protein sequence ID" value="MDH7639693.1"/>
    <property type="molecule type" value="Genomic_DNA"/>
</dbReference>
<feature type="transmembrane region" description="Helical" evidence="1">
    <location>
        <begin position="20"/>
        <end position="40"/>
    </location>
</feature>
<dbReference type="Proteomes" id="UP001160625">
    <property type="component" value="Unassembled WGS sequence"/>
</dbReference>
<comment type="caution">
    <text evidence="2">The sequence shown here is derived from an EMBL/GenBank/DDBJ whole genome shotgun (WGS) entry which is preliminary data.</text>
</comment>